<organism evidence="1 2">
    <name type="scientific">Apostasia shenzhenica</name>
    <dbReference type="NCBI Taxonomy" id="1088818"/>
    <lineage>
        <taxon>Eukaryota</taxon>
        <taxon>Viridiplantae</taxon>
        <taxon>Streptophyta</taxon>
        <taxon>Embryophyta</taxon>
        <taxon>Tracheophyta</taxon>
        <taxon>Spermatophyta</taxon>
        <taxon>Magnoliopsida</taxon>
        <taxon>Liliopsida</taxon>
        <taxon>Asparagales</taxon>
        <taxon>Orchidaceae</taxon>
        <taxon>Apostasioideae</taxon>
        <taxon>Apostasia</taxon>
    </lineage>
</organism>
<gene>
    <name evidence="1" type="ORF">AXF42_Ash001767</name>
</gene>
<evidence type="ECO:0000313" key="2">
    <source>
        <dbReference type="Proteomes" id="UP000236161"/>
    </source>
</evidence>
<name>A0A2I0AB97_9ASPA</name>
<dbReference type="AlphaFoldDB" id="A0A2I0AB97"/>
<keyword evidence="2" id="KW-1185">Reference proteome</keyword>
<protein>
    <submittedName>
        <fullName evidence="1">Uncharacterized protein</fullName>
    </submittedName>
</protein>
<sequence length="58" mass="6352">MTLGQNQVYKCSSSLQRFHFQWLEGRISAEVTPFRSGGMPYHVGSSNKAGSLSKATST</sequence>
<proteinExistence type="predicted"/>
<accession>A0A2I0AB97</accession>
<dbReference type="EMBL" id="KZ452001">
    <property type="protein sequence ID" value="PKA52786.1"/>
    <property type="molecule type" value="Genomic_DNA"/>
</dbReference>
<dbReference type="Proteomes" id="UP000236161">
    <property type="component" value="Unassembled WGS sequence"/>
</dbReference>
<evidence type="ECO:0000313" key="1">
    <source>
        <dbReference type="EMBL" id="PKA52786.1"/>
    </source>
</evidence>
<reference evidence="1 2" key="1">
    <citation type="journal article" date="2017" name="Nature">
        <title>The Apostasia genome and the evolution of orchids.</title>
        <authorList>
            <person name="Zhang G.Q."/>
            <person name="Liu K.W."/>
            <person name="Li Z."/>
            <person name="Lohaus R."/>
            <person name="Hsiao Y.Y."/>
            <person name="Niu S.C."/>
            <person name="Wang J.Y."/>
            <person name="Lin Y.C."/>
            <person name="Xu Q."/>
            <person name="Chen L.J."/>
            <person name="Yoshida K."/>
            <person name="Fujiwara S."/>
            <person name="Wang Z.W."/>
            <person name="Zhang Y.Q."/>
            <person name="Mitsuda N."/>
            <person name="Wang M."/>
            <person name="Liu G.H."/>
            <person name="Pecoraro L."/>
            <person name="Huang H.X."/>
            <person name="Xiao X.J."/>
            <person name="Lin M."/>
            <person name="Wu X.Y."/>
            <person name="Wu W.L."/>
            <person name="Chen Y.Y."/>
            <person name="Chang S.B."/>
            <person name="Sakamoto S."/>
            <person name="Ohme-Takagi M."/>
            <person name="Yagi M."/>
            <person name="Zeng S.J."/>
            <person name="Shen C.Y."/>
            <person name="Yeh C.M."/>
            <person name="Luo Y.B."/>
            <person name="Tsai W.C."/>
            <person name="Van de Peer Y."/>
            <person name="Liu Z.J."/>
        </authorList>
    </citation>
    <scope>NUCLEOTIDE SEQUENCE [LARGE SCALE GENOMIC DNA]</scope>
    <source>
        <strain evidence="2">cv. Shenzhen</strain>
        <tissue evidence="1">Stem</tissue>
    </source>
</reference>